<dbReference type="RefSeq" id="WP_043965350.1">
    <property type="nucleotide sequence ID" value="NZ_JBEZEN010000002.1"/>
</dbReference>
<keyword evidence="2" id="KW-0489">Methyltransferase</keyword>
<name>A0A0D0WW72_9ACTN</name>
<sequence length="241" mass="26027">MVATALTAPSAERLRAVDEFLAEAWADQAAHDARLRDLAVRVRFDRGVAHLTGEVADAAQLRLVRELIGRLAGVFGVWGRVRVAGREPVVVDLGCGGTKQYPQNLGLDIYPAPGVDAVADLSGSLPLADDSVDVLFAVHILEHLIDFLPLVDECHRVLRPGGVLHVMSPWWGHVNAVADPTHVRLLDVQTFKGICLQRPPGTPRWHPLHVGCDGASIFADLTPLGADDPAPEPPHLARFFS</sequence>
<dbReference type="PROSITE" id="PS50914">
    <property type="entry name" value="BON"/>
    <property type="match status" value="1"/>
</dbReference>
<dbReference type="InterPro" id="IPR029063">
    <property type="entry name" value="SAM-dependent_MTases_sf"/>
</dbReference>
<dbReference type="PATRIC" id="fig|47853.6.peg.3845"/>
<gene>
    <name evidence="2" type="ORF">TK50_18380</name>
</gene>
<dbReference type="Gene3D" id="3.30.1340.30">
    <property type="match status" value="1"/>
</dbReference>
<comment type="caution">
    <text evidence="2">The sequence shown here is derived from an EMBL/GenBank/DDBJ whole genome shotgun (WGS) entry which is preliminary data.</text>
</comment>
<dbReference type="GO" id="GO:0032259">
    <property type="term" value="P:methylation"/>
    <property type="evidence" value="ECO:0007669"/>
    <property type="project" value="UniProtKB-KW"/>
</dbReference>
<organism evidence="2 3">
    <name type="scientific">Micromonospora haikouensis</name>
    <dbReference type="NCBI Taxonomy" id="686309"/>
    <lineage>
        <taxon>Bacteria</taxon>
        <taxon>Bacillati</taxon>
        <taxon>Actinomycetota</taxon>
        <taxon>Actinomycetes</taxon>
        <taxon>Micromonosporales</taxon>
        <taxon>Micromonosporaceae</taxon>
        <taxon>Micromonospora</taxon>
    </lineage>
</organism>
<keyword evidence="3" id="KW-1185">Reference proteome</keyword>
<protein>
    <submittedName>
        <fullName evidence="2">Methyltransferase type 11</fullName>
    </submittedName>
</protein>
<dbReference type="GeneID" id="301306020"/>
<dbReference type="GO" id="GO:0008757">
    <property type="term" value="F:S-adenosylmethionine-dependent methyltransferase activity"/>
    <property type="evidence" value="ECO:0007669"/>
    <property type="project" value="InterPro"/>
</dbReference>
<dbReference type="Proteomes" id="UP000032254">
    <property type="component" value="Unassembled WGS sequence"/>
</dbReference>
<dbReference type="Gene3D" id="3.40.50.150">
    <property type="entry name" value="Vaccinia Virus protein VP39"/>
    <property type="match status" value="1"/>
</dbReference>
<evidence type="ECO:0000313" key="2">
    <source>
        <dbReference type="EMBL" id="KIR62899.1"/>
    </source>
</evidence>
<dbReference type="SUPFAM" id="SSF53335">
    <property type="entry name" value="S-adenosyl-L-methionine-dependent methyltransferases"/>
    <property type="match status" value="1"/>
</dbReference>
<dbReference type="OrthoDB" id="9810247at2"/>
<dbReference type="AlphaFoldDB" id="A0A0D0WW72"/>
<dbReference type="Pfam" id="PF08241">
    <property type="entry name" value="Methyltransf_11"/>
    <property type="match status" value="1"/>
</dbReference>
<reference evidence="2 3" key="1">
    <citation type="submission" date="2015-01" db="EMBL/GenBank/DDBJ databases">
        <title>Sequencing and annotation of Micromonospora carbonacea strain JXNU-1 genome.</title>
        <authorList>
            <person name="Long Z."/>
            <person name="Huang Y."/>
            <person name="Jiang Y."/>
        </authorList>
    </citation>
    <scope>NUCLEOTIDE SEQUENCE [LARGE SCALE GENOMIC DNA]</scope>
    <source>
        <strain evidence="2 3">JXNU-1</strain>
    </source>
</reference>
<proteinExistence type="predicted"/>
<evidence type="ECO:0000313" key="3">
    <source>
        <dbReference type="Proteomes" id="UP000032254"/>
    </source>
</evidence>
<dbReference type="Pfam" id="PF04972">
    <property type="entry name" value="BON"/>
    <property type="match status" value="1"/>
</dbReference>
<feature type="domain" description="BON" evidence="1">
    <location>
        <begin position="17"/>
        <end position="85"/>
    </location>
</feature>
<dbReference type="InterPro" id="IPR013216">
    <property type="entry name" value="Methyltransf_11"/>
</dbReference>
<accession>A0A0D0WW72</accession>
<dbReference type="InterPro" id="IPR007055">
    <property type="entry name" value="BON_dom"/>
</dbReference>
<keyword evidence="2" id="KW-0808">Transferase</keyword>
<dbReference type="EMBL" id="JXSX01000002">
    <property type="protein sequence ID" value="KIR62899.1"/>
    <property type="molecule type" value="Genomic_DNA"/>
</dbReference>
<evidence type="ECO:0000259" key="1">
    <source>
        <dbReference type="PROSITE" id="PS50914"/>
    </source>
</evidence>